<dbReference type="EMBL" id="VIWX01000002">
    <property type="protein sequence ID" value="TWF95145.1"/>
    <property type="molecule type" value="Genomic_DNA"/>
</dbReference>
<keyword evidence="4" id="KW-1185">Reference proteome</keyword>
<dbReference type="Gene3D" id="3.40.50.10320">
    <property type="entry name" value="LmbE-like"/>
    <property type="match status" value="1"/>
</dbReference>
<dbReference type="AlphaFoldDB" id="A0A561U709"/>
<protein>
    <submittedName>
        <fullName evidence="3">LmbE family N-acetylglucosaminyl deacetylase</fullName>
    </submittedName>
</protein>
<dbReference type="PANTHER" id="PTHR12993:SF23">
    <property type="entry name" value="N-ACETYLGLUCOSAMINYLPHOSPHATIDYLINOSITOL DEACETYLASE"/>
    <property type="match status" value="1"/>
</dbReference>
<dbReference type="SUPFAM" id="SSF102588">
    <property type="entry name" value="LmbE-like"/>
    <property type="match status" value="1"/>
</dbReference>
<reference evidence="3 4" key="1">
    <citation type="submission" date="2019-06" db="EMBL/GenBank/DDBJ databases">
        <title>Sequencing the genomes of 1000 actinobacteria strains.</title>
        <authorList>
            <person name="Klenk H.-P."/>
        </authorList>
    </citation>
    <scope>NUCLEOTIDE SEQUENCE [LARGE SCALE GENOMIC DNA]</scope>
    <source>
        <strain evidence="3 4">DSM 46699</strain>
    </source>
</reference>
<accession>A0A561U709</accession>
<evidence type="ECO:0000256" key="2">
    <source>
        <dbReference type="SAM" id="SignalP"/>
    </source>
</evidence>
<gene>
    <name evidence="3" type="ORF">FHU35_12139</name>
</gene>
<dbReference type="GO" id="GO:0016137">
    <property type="term" value="P:glycoside metabolic process"/>
    <property type="evidence" value="ECO:0007669"/>
    <property type="project" value="UniProtKB-ARBA"/>
</dbReference>
<dbReference type="Pfam" id="PF02585">
    <property type="entry name" value="PIG-L"/>
    <property type="match status" value="1"/>
</dbReference>
<dbReference type="InterPro" id="IPR003737">
    <property type="entry name" value="GlcNAc_PI_deacetylase-related"/>
</dbReference>
<dbReference type="PANTHER" id="PTHR12993">
    <property type="entry name" value="N-ACETYLGLUCOSAMINYL-PHOSPHATIDYLINOSITOL DE-N-ACETYLASE-RELATED"/>
    <property type="match status" value="1"/>
</dbReference>
<feature type="chain" id="PRO_5039084308" evidence="2">
    <location>
        <begin position="24"/>
        <end position="554"/>
    </location>
</feature>
<evidence type="ECO:0000256" key="1">
    <source>
        <dbReference type="ARBA" id="ARBA00022833"/>
    </source>
</evidence>
<evidence type="ECO:0000313" key="4">
    <source>
        <dbReference type="Proteomes" id="UP000316184"/>
    </source>
</evidence>
<evidence type="ECO:0000313" key="3">
    <source>
        <dbReference type="EMBL" id="TWF95145.1"/>
    </source>
</evidence>
<dbReference type="InterPro" id="IPR024078">
    <property type="entry name" value="LmbE-like_dom_sf"/>
</dbReference>
<feature type="signal peptide" evidence="2">
    <location>
        <begin position="1"/>
        <end position="23"/>
    </location>
</feature>
<name>A0A561U709_9PSEU</name>
<keyword evidence="2" id="KW-0732">Signal</keyword>
<keyword evidence="1" id="KW-0862">Zinc</keyword>
<dbReference type="GO" id="GO:0000225">
    <property type="term" value="F:N-acetylglucosaminylphosphatidylinositol deacetylase activity"/>
    <property type="evidence" value="ECO:0007669"/>
    <property type="project" value="TreeGrafter"/>
</dbReference>
<sequence length="554" mass="58829">MLRAGVLLLVVALSLAAPGVAAAGSPRPSHLQVVAHPDDDMLFMSPDVPLAIRAGARVTTVFLTAGESDVQPQAEYAASRQAGARAAFAAMAGVADEWTRSVLELPGHRLVEWYRLRQRPSVGLVFLGLPDDNNPRSRHALSRLWHEPGHRERTITAAGSIVPPTSHDRASVIECLIRLRETFAPTLIRAQDPRPDPRYQQQWGSAHDHPDHVAAARFTETALRATGLPLLNYRDYNVADAPPNLPERVVADKRAVFARYAEHDSQVSLGEPYDAWIASMRLRRPPGTRWASADGHVQVRRNELVLSRSGVESVVDTPGFVPRDGSASFAGPGTIVAQERDSGAVWLKEGPRSWRPLGLPPPRNPGVDLGPPSAVPVRDGVVVALRDAGGGVSVRTAGGWCRLGGNDVGDEVSAVVGSGGAVHVLAASRSGMLHWRLTAAGCGQQVTSGERPVGAIATTSGYATYRDVRGDLVVLAEAAGWTRVRTIDARAISDPAIAPGPVLAARNADGLLVIYEPEGETTLGPIESQPALSPDGDQAAALTGDGLVRTFRVP</sequence>
<proteinExistence type="predicted"/>
<comment type="caution">
    <text evidence="3">The sequence shown here is derived from an EMBL/GenBank/DDBJ whole genome shotgun (WGS) entry which is preliminary data.</text>
</comment>
<organism evidence="3 4">
    <name type="scientific">Saccharopolyspora dendranthemae</name>
    <dbReference type="NCBI Taxonomy" id="1181886"/>
    <lineage>
        <taxon>Bacteria</taxon>
        <taxon>Bacillati</taxon>
        <taxon>Actinomycetota</taxon>
        <taxon>Actinomycetes</taxon>
        <taxon>Pseudonocardiales</taxon>
        <taxon>Pseudonocardiaceae</taxon>
        <taxon>Saccharopolyspora</taxon>
    </lineage>
</organism>
<dbReference type="Proteomes" id="UP000316184">
    <property type="component" value="Unassembled WGS sequence"/>
</dbReference>